<dbReference type="RefSeq" id="WP_003842276.1">
    <property type="nucleotide sequence ID" value="NZ_GL405225.1"/>
</dbReference>
<evidence type="ECO:0000313" key="1">
    <source>
        <dbReference type="EMBL" id="EFM41683.1"/>
    </source>
</evidence>
<dbReference type="Proteomes" id="UP000003323">
    <property type="component" value="Unassembled WGS sequence"/>
</dbReference>
<protein>
    <submittedName>
        <fullName evidence="1">Uncharacterized protein</fullName>
    </submittedName>
</protein>
<organism evidence="1 2">
    <name type="scientific">Bifidobacterium dentium ATCC 27679</name>
    <dbReference type="NCBI Taxonomy" id="871562"/>
    <lineage>
        <taxon>Bacteria</taxon>
        <taxon>Bacillati</taxon>
        <taxon>Actinomycetota</taxon>
        <taxon>Actinomycetes</taxon>
        <taxon>Bifidobacteriales</taxon>
        <taxon>Bifidobacteriaceae</taxon>
        <taxon>Bifidobacterium</taxon>
    </lineage>
</organism>
<dbReference type="HOGENOM" id="CLU_2582651_0_0_11"/>
<comment type="caution">
    <text evidence="1">The sequence shown here is derived from an EMBL/GenBank/DDBJ whole genome shotgun (WGS) entry which is preliminary data.</text>
</comment>
<sequence length="80" mass="9837">MTTIDEDRQLLRDFKRLRRRLRKGNKLTTFIRTRDWLYFNKDQKRIYFDIGNDLNCAQGHVDGIIIELKKTIRDKEKEHE</sequence>
<dbReference type="EMBL" id="AEEQ01000009">
    <property type="protein sequence ID" value="EFM41683.1"/>
    <property type="molecule type" value="Genomic_DNA"/>
</dbReference>
<accession>E0Q7G8</accession>
<dbReference type="AlphaFoldDB" id="E0Q7G8"/>
<name>E0Q7G8_9BIFI</name>
<proteinExistence type="predicted"/>
<gene>
    <name evidence="1" type="ORF">HMPREF0168_1076</name>
</gene>
<reference evidence="1 2" key="1">
    <citation type="submission" date="2010-08" db="EMBL/GenBank/DDBJ databases">
        <authorList>
            <person name="Muzny D."/>
            <person name="Qin X."/>
            <person name="Deng J."/>
            <person name="Jiang H."/>
            <person name="Liu Y."/>
            <person name="Qu J."/>
            <person name="Song X.-Z."/>
            <person name="Zhang L."/>
            <person name="Thornton R."/>
            <person name="Coyle M."/>
            <person name="Francisco L."/>
            <person name="Jackson L."/>
            <person name="Javaid M."/>
            <person name="Korchina V."/>
            <person name="Kovar C."/>
            <person name="Mata R."/>
            <person name="Mathew T."/>
            <person name="Ngo R."/>
            <person name="Nguyen L."/>
            <person name="Nguyen N."/>
            <person name="Okwuonu G."/>
            <person name="Ongeri F."/>
            <person name="Pham C."/>
            <person name="Simmons D."/>
            <person name="Wilczek-Boney K."/>
            <person name="Hale W."/>
            <person name="Jakkamsetti A."/>
            <person name="Pham P."/>
            <person name="Ruth R."/>
            <person name="San Lucas F."/>
            <person name="Warren J."/>
            <person name="Zhang J."/>
            <person name="Zhao Z."/>
            <person name="Zhou C."/>
            <person name="Zhu D."/>
            <person name="Lee S."/>
            <person name="Bess C."/>
            <person name="Blankenburg K."/>
            <person name="Forbes L."/>
            <person name="Fu Q."/>
            <person name="Gubbala S."/>
            <person name="Hirani K."/>
            <person name="Jayaseelan J.C."/>
            <person name="Lara F."/>
            <person name="Munidasa M."/>
            <person name="Palculict T."/>
            <person name="Patil S."/>
            <person name="Pu L.-L."/>
            <person name="Saada N."/>
            <person name="Tang L."/>
            <person name="Weissenberger G."/>
            <person name="Zhu Y."/>
            <person name="Hemphill L."/>
            <person name="Shang Y."/>
            <person name="Youmans B."/>
            <person name="Ayvaz T."/>
            <person name="Ross M."/>
            <person name="Santibanez J."/>
            <person name="Aqrawi P."/>
            <person name="Gross S."/>
            <person name="Joshi V."/>
            <person name="Fowler G."/>
            <person name="Nazareth L."/>
            <person name="Reid J."/>
            <person name="Worley K."/>
            <person name="Petrosino J."/>
            <person name="Highlander S."/>
            <person name="Gibbs R."/>
        </authorList>
    </citation>
    <scope>NUCLEOTIDE SEQUENCE [LARGE SCALE GENOMIC DNA]</scope>
    <source>
        <strain evidence="1 2">ATCC 27679</strain>
    </source>
</reference>
<evidence type="ECO:0000313" key="2">
    <source>
        <dbReference type="Proteomes" id="UP000003323"/>
    </source>
</evidence>